<keyword evidence="5 11" id="KW-0547">Nucleotide-binding</keyword>
<dbReference type="InterPro" id="IPR020568">
    <property type="entry name" value="Ribosomal_Su5_D2-typ_SF"/>
</dbReference>
<evidence type="ECO:0000313" key="17">
    <source>
        <dbReference type="EMBL" id="MFC4584862.1"/>
    </source>
</evidence>
<dbReference type="HAMAP" id="MF_00246">
    <property type="entry name" value="Galactokinase"/>
    <property type="match status" value="1"/>
</dbReference>
<dbReference type="InterPro" id="IPR013750">
    <property type="entry name" value="GHMP_kinase_C_dom"/>
</dbReference>
<comment type="subcellular location">
    <subcellularLocation>
        <location evidence="11">Cytoplasm</location>
    </subcellularLocation>
</comment>
<keyword evidence="7 11" id="KW-0067">ATP-binding</keyword>
<evidence type="ECO:0000256" key="13">
    <source>
        <dbReference type="SAM" id="MobiDB-lite"/>
    </source>
</evidence>
<evidence type="ECO:0000256" key="6">
    <source>
        <dbReference type="ARBA" id="ARBA00022777"/>
    </source>
</evidence>
<dbReference type="GO" id="GO:0004335">
    <property type="term" value="F:galactokinase activity"/>
    <property type="evidence" value="ECO:0007669"/>
    <property type="project" value="UniProtKB-EC"/>
</dbReference>
<feature type="binding site" evidence="11">
    <location>
        <position position="196"/>
    </location>
    <ligand>
        <name>Mg(2+)</name>
        <dbReference type="ChEBI" id="CHEBI:18420"/>
    </ligand>
</feature>
<feature type="region of interest" description="Disordered" evidence="13">
    <location>
        <begin position="397"/>
        <end position="416"/>
    </location>
</feature>
<dbReference type="InterPro" id="IPR014721">
    <property type="entry name" value="Ribsml_uS5_D2-typ_fold_subgr"/>
</dbReference>
<evidence type="ECO:0000256" key="3">
    <source>
        <dbReference type="ARBA" id="ARBA00022679"/>
    </source>
</evidence>
<feature type="domain" description="Galactokinase N-terminal" evidence="16">
    <location>
        <begin position="6"/>
        <end position="54"/>
    </location>
</feature>
<dbReference type="PANTHER" id="PTHR10457">
    <property type="entry name" value="MEVALONATE KINASE/GALACTOKINASE"/>
    <property type="match status" value="1"/>
</dbReference>
<accession>A0ABV9E619</accession>
<feature type="domain" description="GHMP kinase C-terminal" evidence="15">
    <location>
        <begin position="314"/>
        <end position="394"/>
    </location>
</feature>
<feature type="binding site" evidence="11">
    <location>
        <begin position="30"/>
        <end position="33"/>
    </location>
    <ligand>
        <name>substrate</name>
    </ligand>
</feature>
<comment type="function">
    <text evidence="11">Catalyzes the transfer of the gamma-phosphate of ATP to D-galactose to form alpha-D-galactose-1-phosphate (Gal-1-P).</text>
</comment>
<keyword evidence="6 11" id="KW-0418">Kinase</keyword>
<evidence type="ECO:0000256" key="11">
    <source>
        <dbReference type="HAMAP-Rule" id="MF_00246"/>
    </source>
</evidence>
<evidence type="ECO:0000256" key="10">
    <source>
        <dbReference type="ARBA" id="ARBA00023277"/>
    </source>
</evidence>
<evidence type="ECO:0000256" key="5">
    <source>
        <dbReference type="ARBA" id="ARBA00022741"/>
    </source>
</evidence>
<dbReference type="Pfam" id="PF08544">
    <property type="entry name" value="GHMP_kinases_C"/>
    <property type="match status" value="1"/>
</dbReference>
<dbReference type="PANTHER" id="PTHR10457:SF7">
    <property type="entry name" value="GALACTOKINASE-RELATED"/>
    <property type="match status" value="1"/>
</dbReference>
<dbReference type="SUPFAM" id="SSF54211">
    <property type="entry name" value="Ribosomal protein S5 domain 2-like"/>
    <property type="match status" value="1"/>
</dbReference>
<dbReference type="SUPFAM" id="SSF55060">
    <property type="entry name" value="GHMP Kinase, C-terminal domain"/>
    <property type="match status" value="1"/>
</dbReference>
<feature type="active site" description="Proton acceptor" evidence="11">
    <location>
        <position position="208"/>
    </location>
</feature>
<name>A0ABV9E619_9ACTN</name>
<dbReference type="Gene3D" id="3.30.70.890">
    <property type="entry name" value="GHMP kinase, C-terminal domain"/>
    <property type="match status" value="1"/>
</dbReference>
<evidence type="ECO:0000256" key="7">
    <source>
        <dbReference type="ARBA" id="ARBA00022840"/>
    </source>
</evidence>
<evidence type="ECO:0000259" key="14">
    <source>
        <dbReference type="Pfam" id="PF00288"/>
    </source>
</evidence>
<keyword evidence="10 11" id="KW-0119">Carbohydrate metabolism</keyword>
<dbReference type="EMBL" id="JBHSFN010000001">
    <property type="protein sequence ID" value="MFC4584862.1"/>
    <property type="molecule type" value="Genomic_DNA"/>
</dbReference>
<feature type="binding site" evidence="11">
    <location>
        <position position="64"/>
    </location>
    <ligand>
        <name>ATP</name>
        <dbReference type="ChEBI" id="CHEBI:30616"/>
    </ligand>
</feature>
<comment type="caution">
    <text evidence="17">The sequence shown here is derived from an EMBL/GenBank/DDBJ whole genome shotgun (WGS) entry which is preliminary data.</text>
</comment>
<feature type="binding site" evidence="11">
    <location>
        <position position="164"/>
    </location>
    <ligand>
        <name>Mg(2+)</name>
        <dbReference type="ChEBI" id="CHEBI:18420"/>
    </ligand>
</feature>
<evidence type="ECO:0000256" key="2">
    <source>
        <dbReference type="ARBA" id="ARBA00022490"/>
    </source>
</evidence>
<evidence type="ECO:0000256" key="9">
    <source>
        <dbReference type="ARBA" id="ARBA00023144"/>
    </source>
</evidence>
<feature type="binding site" evidence="11">
    <location>
        <position position="260"/>
    </location>
    <ligand>
        <name>substrate</name>
    </ligand>
</feature>
<evidence type="ECO:0000256" key="12">
    <source>
        <dbReference type="NCBIfam" id="TIGR00131"/>
    </source>
</evidence>
<evidence type="ECO:0000259" key="15">
    <source>
        <dbReference type="Pfam" id="PF08544"/>
    </source>
</evidence>
<feature type="region of interest" description="Disordered" evidence="13">
    <location>
        <begin position="66"/>
        <end position="113"/>
    </location>
</feature>
<evidence type="ECO:0000256" key="4">
    <source>
        <dbReference type="ARBA" id="ARBA00022723"/>
    </source>
</evidence>
<dbReference type="InterPro" id="IPR019539">
    <property type="entry name" value="GalKase_N"/>
</dbReference>
<dbReference type="Proteomes" id="UP001595891">
    <property type="component" value="Unassembled WGS sequence"/>
</dbReference>
<reference evidence="18" key="1">
    <citation type="journal article" date="2019" name="Int. J. Syst. Evol. Microbiol.">
        <title>The Global Catalogue of Microorganisms (GCM) 10K type strain sequencing project: providing services to taxonomists for standard genome sequencing and annotation.</title>
        <authorList>
            <consortium name="The Broad Institute Genomics Platform"/>
            <consortium name="The Broad Institute Genome Sequencing Center for Infectious Disease"/>
            <person name="Wu L."/>
            <person name="Ma J."/>
        </authorList>
    </citation>
    <scope>NUCLEOTIDE SEQUENCE [LARGE SCALE GENOMIC DNA]</scope>
    <source>
        <strain evidence="18">CCUG 49560</strain>
    </source>
</reference>
<feature type="compositionally biased region" description="Polar residues" evidence="13">
    <location>
        <begin position="78"/>
        <end position="97"/>
    </location>
</feature>
<dbReference type="PROSITE" id="PS00106">
    <property type="entry name" value="GALACTOKINASE"/>
    <property type="match status" value="1"/>
</dbReference>
<dbReference type="Gene3D" id="3.30.230.10">
    <property type="match status" value="1"/>
</dbReference>
<dbReference type="PIRSF" id="PIRSF000530">
    <property type="entry name" value="Galactokinase"/>
    <property type="match status" value="1"/>
</dbReference>
<gene>
    <name evidence="11 17" type="primary">galK</name>
    <name evidence="17" type="ORF">ACFO8L_02175</name>
</gene>
<dbReference type="RefSeq" id="WP_262840900.1">
    <property type="nucleotide sequence ID" value="NZ_JANZYP010000003.1"/>
</dbReference>
<dbReference type="PRINTS" id="PR00959">
    <property type="entry name" value="MEVGALKINASE"/>
</dbReference>
<dbReference type="EC" id="2.7.1.6" evidence="11 12"/>
<feature type="binding site" evidence="11">
    <location>
        <begin position="158"/>
        <end position="164"/>
    </location>
    <ligand>
        <name>ATP</name>
        <dbReference type="ChEBI" id="CHEBI:30616"/>
    </ligand>
</feature>
<dbReference type="InterPro" id="IPR006204">
    <property type="entry name" value="GHMP_kinase_N_dom"/>
</dbReference>
<sequence>MRAADAFRAVNGREPEGAWHAPGRVNLIGEHTDYNDGFVLPFAVPWGVTSAAARRDDDTLTLLSLQSDGAGSLGTDGSGSPRTDGASSLRTDGSGSPRTEGADPSEGQGGDARPLVISEYGQAEGWARYAVGVLWALREAGHAVGGADIVIDGDVPQGAGLSSSAALELAVAMAFNDLYELGLSGLDLALIAQKAENDFVGMPCGIMDQAASALCREGHALFMDCRSLATRAVPLDLAAHGLRVLIIDTGVHHELADGQYARRRQDCENAAKRLGVDALRDVTDLAGALSRLDGDERKRVQHVVTENHRVQALIGLLRAGAVSEIGALLNASHISLRDQYEVSCPELDVAVEAAVRGGARGARMTGGGFGGSAIALVADDREQRVRDEVTRSYESRGWAPPRFLPATPSPGAHRLT</sequence>
<organism evidence="17 18">
    <name type="scientific">Sphaerisporangium corydalis</name>
    <dbReference type="NCBI Taxonomy" id="1441875"/>
    <lineage>
        <taxon>Bacteria</taxon>
        <taxon>Bacillati</taxon>
        <taxon>Actinomycetota</taxon>
        <taxon>Actinomycetes</taxon>
        <taxon>Streptosporangiales</taxon>
        <taxon>Streptosporangiaceae</taxon>
        <taxon>Sphaerisporangium</taxon>
    </lineage>
</organism>
<dbReference type="Pfam" id="PF00288">
    <property type="entry name" value="GHMP_kinases_N"/>
    <property type="match status" value="1"/>
</dbReference>
<dbReference type="PRINTS" id="PR00473">
    <property type="entry name" value="GALCTOKINASE"/>
</dbReference>
<keyword evidence="3 11" id="KW-0808">Transferase</keyword>
<keyword evidence="18" id="KW-1185">Reference proteome</keyword>
<protein>
    <recommendedName>
        <fullName evidence="11 12">Galactokinase</fullName>
        <ecNumber evidence="11 12">2.7.1.6</ecNumber>
    </recommendedName>
    <alternativeName>
        <fullName evidence="11">Galactose kinase</fullName>
    </alternativeName>
</protein>
<dbReference type="InterPro" id="IPR036554">
    <property type="entry name" value="GHMP_kinase_C_sf"/>
</dbReference>
<keyword evidence="9 11" id="KW-0299">Galactose metabolism</keyword>
<dbReference type="InterPro" id="IPR022963">
    <property type="entry name" value="Galactokinase_bac"/>
</dbReference>
<comment type="similarity">
    <text evidence="1 11">Belongs to the GHMP kinase family. GalK subfamily.</text>
</comment>
<dbReference type="PROSITE" id="PS00627">
    <property type="entry name" value="GHMP_KINASES_ATP"/>
    <property type="match status" value="1"/>
</dbReference>
<dbReference type="InterPro" id="IPR019741">
    <property type="entry name" value="Galactokinase_CS"/>
</dbReference>
<keyword evidence="4 11" id="KW-0479">Metal-binding</keyword>
<evidence type="ECO:0000256" key="8">
    <source>
        <dbReference type="ARBA" id="ARBA00022842"/>
    </source>
</evidence>
<proteinExistence type="inferred from homology"/>
<keyword evidence="8 11" id="KW-0460">Magnesium</keyword>
<evidence type="ECO:0000256" key="1">
    <source>
        <dbReference type="ARBA" id="ARBA00006566"/>
    </source>
</evidence>
<feature type="site" description="Transition state stabilizer" evidence="11">
    <location>
        <position position="24"/>
    </location>
</feature>
<dbReference type="InterPro" id="IPR006206">
    <property type="entry name" value="Mevalonate/galactokinase"/>
</dbReference>
<comment type="pathway">
    <text evidence="11">Carbohydrate metabolism; galactose metabolism.</text>
</comment>
<dbReference type="Pfam" id="PF10509">
    <property type="entry name" value="GalKase_gal_bdg"/>
    <property type="match status" value="1"/>
</dbReference>
<comment type="catalytic activity">
    <reaction evidence="11">
        <text>alpha-D-galactose + ATP = alpha-D-galactose 1-phosphate + ADP + H(+)</text>
        <dbReference type="Rhea" id="RHEA:13553"/>
        <dbReference type="ChEBI" id="CHEBI:15378"/>
        <dbReference type="ChEBI" id="CHEBI:28061"/>
        <dbReference type="ChEBI" id="CHEBI:30616"/>
        <dbReference type="ChEBI" id="CHEBI:58336"/>
        <dbReference type="ChEBI" id="CHEBI:456216"/>
        <dbReference type="EC" id="2.7.1.6"/>
    </reaction>
</comment>
<evidence type="ECO:0000313" key="18">
    <source>
        <dbReference type="Proteomes" id="UP001595891"/>
    </source>
</evidence>
<evidence type="ECO:0000259" key="16">
    <source>
        <dbReference type="Pfam" id="PF10509"/>
    </source>
</evidence>
<dbReference type="InterPro" id="IPR000705">
    <property type="entry name" value="Galactokinase"/>
</dbReference>
<dbReference type="InterPro" id="IPR006203">
    <property type="entry name" value="GHMP_knse_ATP-bd_CS"/>
</dbReference>
<feature type="domain" description="GHMP kinase N-terminal" evidence="14">
    <location>
        <begin position="129"/>
        <end position="214"/>
    </location>
</feature>
<keyword evidence="2 11" id="KW-0963">Cytoplasm</keyword>
<dbReference type="NCBIfam" id="TIGR00131">
    <property type="entry name" value="gal_kin"/>
    <property type="match status" value="1"/>
</dbReference>